<dbReference type="Gene3D" id="1.10.10.970">
    <property type="entry name" value="RNA 2'-phosphotransferase, Tpt1/KptA family, N-terminal domain"/>
    <property type="match status" value="1"/>
</dbReference>
<evidence type="ECO:0000256" key="1">
    <source>
        <dbReference type="ARBA" id="ARBA00003343"/>
    </source>
</evidence>
<dbReference type="GO" id="GO:0000215">
    <property type="term" value="F:tRNA 2'-phosphotransferase activity"/>
    <property type="evidence" value="ECO:0007669"/>
    <property type="project" value="UniProtKB-EC"/>
</dbReference>
<comment type="similarity">
    <text evidence="2">Belongs to the KptA/TPT1 family.</text>
</comment>
<evidence type="ECO:0000313" key="9">
    <source>
        <dbReference type="Proteomes" id="UP000011087"/>
    </source>
</evidence>
<comment type="function">
    <text evidence="1">Catalyzes the last step of tRNA splicing, the transfer of the splice junction 2'-phosphate from ligated tRNA to NAD to produce ADP-ribose 1''-2'' cyclic phosphate.</text>
</comment>
<reference evidence="7 9" key="1">
    <citation type="journal article" date="2012" name="Nature">
        <title>Algal genomes reveal evolutionary mosaicism and the fate of nucleomorphs.</title>
        <authorList>
            <consortium name="DOE Joint Genome Institute"/>
            <person name="Curtis B.A."/>
            <person name="Tanifuji G."/>
            <person name="Burki F."/>
            <person name="Gruber A."/>
            <person name="Irimia M."/>
            <person name="Maruyama S."/>
            <person name="Arias M.C."/>
            <person name="Ball S.G."/>
            <person name="Gile G.H."/>
            <person name="Hirakawa Y."/>
            <person name="Hopkins J.F."/>
            <person name="Kuo A."/>
            <person name="Rensing S.A."/>
            <person name="Schmutz J."/>
            <person name="Symeonidi A."/>
            <person name="Elias M."/>
            <person name="Eveleigh R.J."/>
            <person name="Herman E.K."/>
            <person name="Klute M.J."/>
            <person name="Nakayama T."/>
            <person name="Obornik M."/>
            <person name="Reyes-Prieto A."/>
            <person name="Armbrust E.V."/>
            <person name="Aves S.J."/>
            <person name="Beiko R.G."/>
            <person name="Coutinho P."/>
            <person name="Dacks J.B."/>
            <person name="Durnford D.G."/>
            <person name="Fast N.M."/>
            <person name="Green B.R."/>
            <person name="Grisdale C.J."/>
            <person name="Hempel F."/>
            <person name="Henrissat B."/>
            <person name="Hoppner M.P."/>
            <person name="Ishida K."/>
            <person name="Kim E."/>
            <person name="Koreny L."/>
            <person name="Kroth P.G."/>
            <person name="Liu Y."/>
            <person name="Malik S.B."/>
            <person name="Maier U.G."/>
            <person name="McRose D."/>
            <person name="Mock T."/>
            <person name="Neilson J.A."/>
            <person name="Onodera N.T."/>
            <person name="Poole A.M."/>
            <person name="Pritham E.J."/>
            <person name="Richards T.A."/>
            <person name="Rocap G."/>
            <person name="Roy S.W."/>
            <person name="Sarai C."/>
            <person name="Schaack S."/>
            <person name="Shirato S."/>
            <person name="Slamovits C.H."/>
            <person name="Spencer D.F."/>
            <person name="Suzuki S."/>
            <person name="Worden A.Z."/>
            <person name="Zauner S."/>
            <person name="Barry K."/>
            <person name="Bell C."/>
            <person name="Bharti A.K."/>
            <person name="Crow J.A."/>
            <person name="Grimwood J."/>
            <person name="Kramer R."/>
            <person name="Lindquist E."/>
            <person name="Lucas S."/>
            <person name="Salamov A."/>
            <person name="McFadden G.I."/>
            <person name="Lane C.E."/>
            <person name="Keeling P.J."/>
            <person name="Gray M.W."/>
            <person name="Grigoriev I.V."/>
            <person name="Archibald J.M."/>
        </authorList>
    </citation>
    <scope>NUCLEOTIDE SEQUENCE</scope>
    <source>
        <strain evidence="7 9">CCMP2712</strain>
    </source>
</reference>
<dbReference type="OMA" id="RHGASQM"/>
<dbReference type="InterPro" id="IPR002745">
    <property type="entry name" value="Ptrans_KptA/Tpt1"/>
</dbReference>
<dbReference type="Pfam" id="PF01885">
    <property type="entry name" value="PTS_2-RNA"/>
    <property type="match status" value="1"/>
</dbReference>
<name>L1ILL3_GUITC</name>
<dbReference type="Gene3D" id="3.20.170.30">
    <property type="match status" value="1"/>
</dbReference>
<dbReference type="GeneID" id="17293508"/>
<dbReference type="EMBL" id="JH993068">
    <property type="protein sequence ID" value="EKX36764.1"/>
    <property type="molecule type" value="Genomic_DNA"/>
</dbReference>
<dbReference type="PaxDb" id="55529-EKX36764"/>
<proteinExistence type="inferred from homology"/>
<dbReference type="InterPro" id="IPR042081">
    <property type="entry name" value="RNA_2'-PTrans_C"/>
</dbReference>
<protein>
    <recommendedName>
        <fullName evidence="3">2'-phosphotransferase</fullName>
        <ecNumber evidence="3">2.7.1.160</ecNumber>
    </recommendedName>
</protein>
<dbReference type="STRING" id="905079.L1ILL3"/>
<reference evidence="9" key="2">
    <citation type="submission" date="2012-11" db="EMBL/GenBank/DDBJ databases">
        <authorList>
            <person name="Kuo A."/>
            <person name="Curtis B.A."/>
            <person name="Tanifuji G."/>
            <person name="Burki F."/>
            <person name="Gruber A."/>
            <person name="Irimia M."/>
            <person name="Maruyama S."/>
            <person name="Arias M.C."/>
            <person name="Ball S.G."/>
            <person name="Gile G.H."/>
            <person name="Hirakawa Y."/>
            <person name="Hopkins J.F."/>
            <person name="Rensing S.A."/>
            <person name="Schmutz J."/>
            <person name="Symeonidi A."/>
            <person name="Elias M."/>
            <person name="Eveleigh R.J."/>
            <person name="Herman E.K."/>
            <person name="Klute M.J."/>
            <person name="Nakayama T."/>
            <person name="Obornik M."/>
            <person name="Reyes-Prieto A."/>
            <person name="Armbrust E.V."/>
            <person name="Aves S.J."/>
            <person name="Beiko R.G."/>
            <person name="Coutinho P."/>
            <person name="Dacks J.B."/>
            <person name="Durnford D.G."/>
            <person name="Fast N.M."/>
            <person name="Green B.R."/>
            <person name="Grisdale C."/>
            <person name="Hempe F."/>
            <person name="Henrissat B."/>
            <person name="Hoppner M.P."/>
            <person name="Ishida K.-I."/>
            <person name="Kim E."/>
            <person name="Koreny L."/>
            <person name="Kroth P.G."/>
            <person name="Liu Y."/>
            <person name="Malik S.-B."/>
            <person name="Maier U.G."/>
            <person name="McRose D."/>
            <person name="Mock T."/>
            <person name="Neilson J.A."/>
            <person name="Onodera N.T."/>
            <person name="Poole A.M."/>
            <person name="Pritham E.J."/>
            <person name="Richards T.A."/>
            <person name="Rocap G."/>
            <person name="Roy S.W."/>
            <person name="Sarai C."/>
            <person name="Schaack S."/>
            <person name="Shirato S."/>
            <person name="Slamovits C.H."/>
            <person name="Spencer D.F."/>
            <person name="Suzuki S."/>
            <person name="Worden A.Z."/>
            <person name="Zauner S."/>
            <person name="Barry K."/>
            <person name="Bell C."/>
            <person name="Bharti A.K."/>
            <person name="Crow J.A."/>
            <person name="Grimwood J."/>
            <person name="Kramer R."/>
            <person name="Lindquist E."/>
            <person name="Lucas S."/>
            <person name="Salamov A."/>
            <person name="McFadden G.I."/>
            <person name="Lane C.E."/>
            <person name="Keeling P.J."/>
            <person name="Gray M.W."/>
            <person name="Grigoriev I.V."/>
            <person name="Archibald J.M."/>
        </authorList>
    </citation>
    <scope>NUCLEOTIDE SEQUENCE</scope>
    <source>
        <strain evidence="9">CCMP2712</strain>
    </source>
</reference>
<reference evidence="8" key="3">
    <citation type="submission" date="2016-03" db="UniProtKB">
        <authorList>
            <consortium name="EnsemblProtists"/>
        </authorList>
    </citation>
    <scope>IDENTIFICATION</scope>
</reference>
<evidence type="ECO:0000313" key="8">
    <source>
        <dbReference type="EnsemblProtists" id="EKX36764"/>
    </source>
</evidence>
<dbReference type="AlphaFoldDB" id="L1ILL3"/>
<organism evidence="7">
    <name type="scientific">Guillardia theta (strain CCMP2712)</name>
    <name type="common">Cryptophyte</name>
    <dbReference type="NCBI Taxonomy" id="905079"/>
    <lineage>
        <taxon>Eukaryota</taxon>
        <taxon>Cryptophyceae</taxon>
        <taxon>Pyrenomonadales</taxon>
        <taxon>Geminigeraceae</taxon>
        <taxon>Guillardia</taxon>
    </lineage>
</organism>
<dbReference type="InterPro" id="IPR042080">
    <property type="entry name" value="RNA_2'-PTrans_N"/>
</dbReference>
<keyword evidence="9" id="KW-1185">Reference proteome</keyword>
<dbReference type="RefSeq" id="XP_005823744.1">
    <property type="nucleotide sequence ID" value="XM_005823687.1"/>
</dbReference>
<dbReference type="eggNOG" id="KOG2278">
    <property type="taxonomic scope" value="Eukaryota"/>
</dbReference>
<dbReference type="EC" id="2.7.1.160" evidence="3"/>
<accession>L1ILL3</accession>
<dbReference type="EnsemblProtists" id="EKX36764">
    <property type="protein sequence ID" value="EKX36764"/>
    <property type="gene ID" value="GUITHDRAFT_145506"/>
</dbReference>
<dbReference type="PANTHER" id="PTHR12684">
    <property type="entry name" value="PUTATIVE PHOSPHOTRANSFERASE"/>
    <property type="match status" value="1"/>
</dbReference>
<evidence type="ECO:0000256" key="6">
    <source>
        <dbReference type="ARBA" id="ARBA00047949"/>
    </source>
</evidence>
<dbReference type="HOGENOM" id="CLU_052998_1_1_1"/>
<evidence type="ECO:0000256" key="4">
    <source>
        <dbReference type="ARBA" id="ARBA00022679"/>
    </source>
</evidence>
<evidence type="ECO:0000256" key="3">
    <source>
        <dbReference type="ARBA" id="ARBA00012007"/>
    </source>
</evidence>
<keyword evidence="5" id="KW-0520">NAD</keyword>
<dbReference type="PANTHER" id="PTHR12684:SF2">
    <property type="entry name" value="TRNA 2'-PHOSPHOTRANSFERASE 1"/>
    <property type="match status" value="1"/>
</dbReference>
<sequence length="205" mass="23118">MDGRLVGLSKKMSWLLRHGAISAGVAMEDDGTVSVEEMLRHASFRGYTVADVRKVVEHNDKKRFVLIMAGAQLRVRAQQGHGQLVAAHVKQENLLEAMREPPQVCIHGTYLKHWDLIRQDGLKRMSRQHIHLTDLQPRSGQEKVSGFRENCELLIFVDAAKAMQDGCKFYRSGNGVILTEGFDGVIPARYFQRVTRKDGTEFAMA</sequence>
<evidence type="ECO:0000256" key="5">
    <source>
        <dbReference type="ARBA" id="ARBA00023027"/>
    </source>
</evidence>
<evidence type="ECO:0000256" key="2">
    <source>
        <dbReference type="ARBA" id="ARBA00009836"/>
    </source>
</evidence>
<dbReference type="GO" id="GO:0006388">
    <property type="term" value="P:tRNA splicing, via endonucleolytic cleavage and ligation"/>
    <property type="evidence" value="ECO:0007669"/>
    <property type="project" value="TreeGrafter"/>
</dbReference>
<gene>
    <name evidence="7" type="ORF">GUITHDRAFT_145506</name>
</gene>
<dbReference type="SUPFAM" id="SSF56399">
    <property type="entry name" value="ADP-ribosylation"/>
    <property type="match status" value="1"/>
</dbReference>
<comment type="catalytic activity">
    <reaction evidence="6">
        <text>2'-phospho-[ligated tRNA] + NAD(+) = mature tRNA + ADP-alpha-D-ribose 1'',2''-cyclic phosphate + nicotinamide</text>
        <dbReference type="Rhea" id="RHEA:23324"/>
        <dbReference type="Rhea" id="RHEA-COMP:11106"/>
        <dbReference type="Rhea" id="RHEA-COMP:11107"/>
        <dbReference type="ChEBI" id="CHEBI:17154"/>
        <dbReference type="ChEBI" id="CHEBI:57540"/>
        <dbReference type="ChEBI" id="CHEBI:76596"/>
        <dbReference type="ChEBI" id="CHEBI:82883"/>
        <dbReference type="ChEBI" id="CHEBI:85027"/>
        <dbReference type="EC" id="2.7.1.160"/>
    </reaction>
</comment>
<dbReference type="KEGG" id="gtt:GUITHDRAFT_145506"/>
<dbReference type="OrthoDB" id="419694at2759"/>
<keyword evidence="4" id="KW-0808">Transferase</keyword>
<dbReference type="Proteomes" id="UP000011087">
    <property type="component" value="Unassembled WGS sequence"/>
</dbReference>
<evidence type="ECO:0000313" key="7">
    <source>
        <dbReference type="EMBL" id="EKX36764.1"/>
    </source>
</evidence>